<reference evidence="2 3" key="1">
    <citation type="submission" date="2019-08" db="EMBL/GenBank/DDBJ databases">
        <title>Seonamhaeicola sediminis sp. nov., isolated from marine sediment.</title>
        <authorList>
            <person name="Cao W.R."/>
        </authorList>
    </citation>
    <scope>NUCLEOTIDE SEQUENCE [LARGE SCALE GENOMIC DNA]</scope>
    <source>
        <strain evidence="2 3">1505</strain>
    </source>
</reference>
<organism evidence="2 3">
    <name type="scientific">Seonamhaeicola maritimus</name>
    <dbReference type="NCBI Taxonomy" id="2591822"/>
    <lineage>
        <taxon>Bacteria</taxon>
        <taxon>Pseudomonadati</taxon>
        <taxon>Bacteroidota</taxon>
        <taxon>Flavobacteriia</taxon>
        <taxon>Flavobacteriales</taxon>
        <taxon>Flavobacteriaceae</taxon>
    </lineage>
</organism>
<feature type="transmembrane region" description="Helical" evidence="1">
    <location>
        <begin position="112"/>
        <end position="134"/>
    </location>
</feature>
<keyword evidence="1" id="KW-0812">Transmembrane</keyword>
<dbReference type="OrthoDB" id="5349036at2"/>
<dbReference type="RefSeq" id="WP_147769382.1">
    <property type="nucleotide sequence ID" value="NZ_VRKQ01000016.1"/>
</dbReference>
<feature type="transmembrane region" description="Helical" evidence="1">
    <location>
        <begin position="49"/>
        <end position="66"/>
    </location>
</feature>
<accession>A0A5C7GF47</accession>
<protein>
    <submittedName>
        <fullName evidence="2">DUF2391 family protein</fullName>
    </submittedName>
</protein>
<keyword evidence="1" id="KW-0472">Membrane</keyword>
<dbReference type="Proteomes" id="UP000321080">
    <property type="component" value="Unassembled WGS sequence"/>
</dbReference>
<evidence type="ECO:0000256" key="1">
    <source>
        <dbReference type="SAM" id="Phobius"/>
    </source>
</evidence>
<name>A0A5C7GF47_9FLAO</name>
<gene>
    <name evidence="2" type="ORF">FUA22_14875</name>
</gene>
<dbReference type="AlphaFoldDB" id="A0A5C7GF47"/>
<dbReference type="Pfam" id="PF09622">
    <property type="entry name" value="DUF2391"/>
    <property type="match status" value="1"/>
</dbReference>
<dbReference type="EMBL" id="VRKQ01000016">
    <property type="protein sequence ID" value="TXG35776.1"/>
    <property type="molecule type" value="Genomic_DNA"/>
</dbReference>
<sequence length="168" mass="18725">MEQKVEIKETTIKRIGGYLHRVVPIADKSGEIISYALKPLMLEFKPRDIMQVIIGSAILAIPVSLTEEAWNLGETLPISNVSMIAAISLVLISVFVYFNFYKVTLKGYVTDFIKRIIGTYIISLLVVALILTLIDKCPWRIDNLLAIKRIIIVAFPAAMSGTLSDTIK</sequence>
<comment type="caution">
    <text evidence="2">The sequence shown here is derived from an EMBL/GenBank/DDBJ whole genome shotgun (WGS) entry which is preliminary data.</text>
</comment>
<keyword evidence="1" id="KW-1133">Transmembrane helix</keyword>
<proteinExistence type="predicted"/>
<evidence type="ECO:0000313" key="3">
    <source>
        <dbReference type="Proteomes" id="UP000321080"/>
    </source>
</evidence>
<dbReference type="InterPro" id="IPR024464">
    <property type="entry name" value="DUF2391"/>
</dbReference>
<evidence type="ECO:0000313" key="2">
    <source>
        <dbReference type="EMBL" id="TXG35776.1"/>
    </source>
</evidence>
<keyword evidence="3" id="KW-1185">Reference proteome</keyword>
<feature type="transmembrane region" description="Helical" evidence="1">
    <location>
        <begin position="78"/>
        <end position="100"/>
    </location>
</feature>